<reference evidence="1 2" key="1">
    <citation type="submission" date="2020-08" db="EMBL/GenBank/DDBJ databases">
        <title>Cohnella phylogeny.</title>
        <authorList>
            <person name="Dunlap C."/>
        </authorList>
    </citation>
    <scope>NUCLEOTIDE SEQUENCE [LARGE SCALE GENOMIC DNA]</scope>
    <source>
        <strain evidence="1 2">DSM 25239</strain>
    </source>
</reference>
<evidence type="ECO:0008006" key="3">
    <source>
        <dbReference type="Google" id="ProtNLM"/>
    </source>
</evidence>
<protein>
    <recommendedName>
        <fullName evidence="3">DUF465 domain-containing protein</fullName>
    </recommendedName>
</protein>
<organism evidence="1 2">
    <name type="scientific">Cohnella xylanilytica</name>
    <dbReference type="NCBI Taxonomy" id="557555"/>
    <lineage>
        <taxon>Bacteria</taxon>
        <taxon>Bacillati</taxon>
        <taxon>Bacillota</taxon>
        <taxon>Bacilli</taxon>
        <taxon>Bacillales</taxon>
        <taxon>Paenibacillaceae</taxon>
        <taxon>Cohnella</taxon>
    </lineage>
</organism>
<keyword evidence="2" id="KW-1185">Reference proteome</keyword>
<evidence type="ECO:0000313" key="1">
    <source>
        <dbReference type="EMBL" id="MBB6693004.1"/>
    </source>
</evidence>
<dbReference type="RefSeq" id="WP_185136991.1">
    <property type="nucleotide sequence ID" value="NZ_BORM01000077.1"/>
</dbReference>
<dbReference type="Proteomes" id="UP000553776">
    <property type="component" value="Unassembled WGS sequence"/>
</dbReference>
<comment type="caution">
    <text evidence="1">The sequence shown here is derived from an EMBL/GenBank/DDBJ whole genome shotgun (WGS) entry which is preliminary data.</text>
</comment>
<dbReference type="AlphaFoldDB" id="A0A841U4S6"/>
<dbReference type="EMBL" id="JACJVR010000064">
    <property type="protein sequence ID" value="MBB6693004.1"/>
    <property type="molecule type" value="Genomic_DNA"/>
</dbReference>
<name>A0A841U4S6_9BACL</name>
<gene>
    <name evidence="1" type="ORF">H7B90_16470</name>
</gene>
<sequence length="80" mass="9493">MRPDFEQLWANTADLLSKVRIYDRKKAFSEEIVELDETHRALAAMKKLPGAELMMDRSIEKLKRMRHRLLTIMEDLLYTA</sequence>
<evidence type="ECO:0000313" key="2">
    <source>
        <dbReference type="Proteomes" id="UP000553776"/>
    </source>
</evidence>
<accession>A0A841U4S6</accession>
<proteinExistence type="predicted"/>